<protein>
    <submittedName>
        <fullName evidence="1">Uncharacterized protein</fullName>
    </submittedName>
</protein>
<sequence length="46" mass="5595">MRFFFEHSEPKIKTLKNEAQILNLNDFYFLIRFAYGLLINNPNYLP</sequence>
<evidence type="ECO:0000313" key="2">
    <source>
        <dbReference type="Proteomes" id="UP000626656"/>
    </source>
</evidence>
<reference evidence="1 2" key="1">
    <citation type="submission" date="2020-05" db="EMBL/GenBank/DDBJ databases">
        <authorList>
            <person name="Petersen J."/>
            <person name="Sayavedra L."/>
        </authorList>
    </citation>
    <scope>NUCLEOTIDE SEQUENCE [LARGE SCALE GENOMIC DNA]</scope>
    <source>
        <strain evidence="1">B azoricus SOX ET2 1586I</strain>
    </source>
</reference>
<proteinExistence type="predicted"/>
<dbReference type="EMBL" id="CAHJWF010000169">
    <property type="protein sequence ID" value="CAB5500263.1"/>
    <property type="molecule type" value="Genomic_DNA"/>
</dbReference>
<dbReference type="Proteomes" id="UP000626656">
    <property type="component" value="Unassembled WGS sequence"/>
</dbReference>
<accession>A0ABM8M6R7</accession>
<evidence type="ECO:0000313" key="1">
    <source>
        <dbReference type="EMBL" id="CAB5500263.1"/>
    </source>
</evidence>
<keyword evidence="2" id="KW-1185">Reference proteome</keyword>
<comment type="caution">
    <text evidence="1">The sequence shown here is derived from an EMBL/GenBank/DDBJ whole genome shotgun (WGS) entry which is preliminary data.</text>
</comment>
<gene>
    <name evidence="1" type="ORF">AZO1586I_624</name>
</gene>
<organism evidence="1 2">
    <name type="scientific">Bathymodiolus thermophilus thioautotrophic gill symbiont</name>
    <dbReference type="NCBI Taxonomy" id="2360"/>
    <lineage>
        <taxon>Bacteria</taxon>
        <taxon>Pseudomonadati</taxon>
        <taxon>Pseudomonadota</taxon>
        <taxon>Gammaproteobacteria</taxon>
        <taxon>sulfur-oxidizing symbionts</taxon>
    </lineage>
</organism>
<name>A0ABM8M6R7_9GAMM</name>